<dbReference type="AlphaFoldDB" id="A0A380GKS8"/>
<dbReference type="EMBL" id="UHDS01000001">
    <property type="protein sequence ID" value="SUM54394.1"/>
    <property type="molecule type" value="Genomic_DNA"/>
</dbReference>
<organism evidence="3 4">
    <name type="scientific">Staphylococcus nepalensis</name>
    <dbReference type="NCBI Taxonomy" id="214473"/>
    <lineage>
        <taxon>Bacteria</taxon>
        <taxon>Bacillati</taxon>
        <taxon>Bacillota</taxon>
        <taxon>Bacilli</taxon>
        <taxon>Bacillales</taxon>
        <taxon>Staphylococcaceae</taxon>
        <taxon>Staphylococcus</taxon>
    </lineage>
</organism>
<feature type="transmembrane region" description="Helical" evidence="1">
    <location>
        <begin position="224"/>
        <end position="243"/>
    </location>
</feature>
<feature type="transmembrane region" description="Helical" evidence="1">
    <location>
        <begin position="116"/>
        <end position="140"/>
    </location>
</feature>
<proteinExistence type="predicted"/>
<feature type="domain" description="Nucleoside transporter/FeoB GTPase Gate" evidence="2">
    <location>
        <begin position="122"/>
        <end position="218"/>
    </location>
</feature>
<accession>A0A380GKS8</accession>
<reference evidence="3 4" key="1">
    <citation type="submission" date="2018-06" db="EMBL/GenBank/DDBJ databases">
        <authorList>
            <consortium name="Pathogen Informatics"/>
            <person name="Doyle S."/>
        </authorList>
    </citation>
    <scope>NUCLEOTIDE SEQUENCE [LARGE SCALE GENOMIC DNA]</scope>
    <source>
        <strain evidence="3 4">NCTC13834</strain>
    </source>
</reference>
<dbReference type="Pfam" id="PF07670">
    <property type="entry name" value="Gate"/>
    <property type="match status" value="1"/>
</dbReference>
<feature type="transmembrane region" description="Helical" evidence="1">
    <location>
        <begin position="79"/>
        <end position="104"/>
    </location>
</feature>
<protein>
    <submittedName>
        <fullName evidence="3">Membrane spanning protein</fullName>
    </submittedName>
</protein>
<name>A0A380GKS8_9STAP</name>
<feature type="transmembrane region" description="Helical" evidence="1">
    <location>
        <begin position="194"/>
        <end position="212"/>
    </location>
</feature>
<evidence type="ECO:0000256" key="1">
    <source>
        <dbReference type="SAM" id="Phobius"/>
    </source>
</evidence>
<feature type="transmembrane region" description="Helical" evidence="1">
    <location>
        <begin position="7"/>
        <end position="29"/>
    </location>
</feature>
<evidence type="ECO:0000313" key="4">
    <source>
        <dbReference type="Proteomes" id="UP000254412"/>
    </source>
</evidence>
<gene>
    <name evidence="3" type="ORF">NCTC13834_00679</name>
</gene>
<keyword evidence="1" id="KW-0812">Transmembrane</keyword>
<feature type="transmembrane region" description="Helical" evidence="1">
    <location>
        <begin position="371"/>
        <end position="396"/>
    </location>
</feature>
<feature type="transmembrane region" description="Helical" evidence="1">
    <location>
        <begin position="408"/>
        <end position="429"/>
    </location>
</feature>
<feature type="transmembrane region" description="Helical" evidence="1">
    <location>
        <begin position="49"/>
        <end position="67"/>
    </location>
</feature>
<keyword evidence="1" id="KW-1133">Transmembrane helix</keyword>
<keyword evidence="1" id="KW-0472">Membrane</keyword>
<dbReference type="InterPro" id="IPR011642">
    <property type="entry name" value="Gate_dom"/>
</dbReference>
<feature type="transmembrane region" description="Helical" evidence="1">
    <location>
        <begin position="331"/>
        <end position="351"/>
    </location>
</feature>
<dbReference type="Proteomes" id="UP000254412">
    <property type="component" value="Unassembled WGS sequence"/>
</dbReference>
<evidence type="ECO:0000259" key="2">
    <source>
        <dbReference type="Pfam" id="PF07670"/>
    </source>
</evidence>
<sequence>MKGVKYMWRFFIYSLIGVIFFFVPISIYGQSTIMIDHIVQWITLLVKPVLPYYVLVLIIIGAIHPFINQRWNESKTSMIFSFFKVIGIFIAFMVVFNVGPAFVLKDNIGPFLYEKLAIPLSVLIPIGAIFLSFLVGFGLLEFIGVICRPIMRPIFKTPGKSAVDAVASFVGSYSIGLLITNKVYKSGGYTHKEAVVVATGFSTVSATFMIIVANTLGIIQHWNLYFWFTLVVTFIVTAITVQLPPIRFEKKTTYENQSYKKEIRRDMPLLKESWLEAKLAVKQSKTLIENVIENLRDGVIMTIAILPSIMSIGFLGLIITEYTPVIEYISYIFYPFISIFPVENISVLAQASTISIVEMLLPAAIAQSADLATRFTVAVMSVSAIIFFSSVVPVILSTEIKISVWKLVLIWFERVVFTLLITIPFALWIF</sequence>
<feature type="transmembrane region" description="Helical" evidence="1">
    <location>
        <begin position="299"/>
        <end position="319"/>
    </location>
</feature>
<feature type="transmembrane region" description="Helical" evidence="1">
    <location>
        <begin position="161"/>
        <end position="179"/>
    </location>
</feature>
<evidence type="ECO:0000313" key="3">
    <source>
        <dbReference type="EMBL" id="SUM54394.1"/>
    </source>
</evidence>